<evidence type="ECO:0000313" key="4">
    <source>
        <dbReference type="EMBL" id="EGV00267.1"/>
    </source>
</evidence>
<evidence type="ECO:0008006" key="6">
    <source>
        <dbReference type="Google" id="ProtNLM"/>
    </source>
</evidence>
<dbReference type="AlphaFoldDB" id="F9UKR2"/>
<dbReference type="Pfam" id="PF25888">
    <property type="entry name" value="WHD_DnaB"/>
    <property type="match status" value="1"/>
</dbReference>
<dbReference type="eggNOG" id="COG3611">
    <property type="taxonomic scope" value="Bacteria"/>
</dbReference>
<proteinExistence type="inferred from homology"/>
<dbReference type="STRING" id="1037410.MCSF7_02376"/>
<protein>
    <recommendedName>
        <fullName evidence="6">DnaD domain-containing protein</fullName>
    </recommendedName>
</protein>
<evidence type="ECO:0000259" key="3">
    <source>
        <dbReference type="Pfam" id="PF25888"/>
    </source>
</evidence>
<feature type="domain" description="DnaB/C C-terminal" evidence="2">
    <location>
        <begin position="220"/>
        <end position="282"/>
    </location>
</feature>
<dbReference type="InterPro" id="IPR006343">
    <property type="entry name" value="DnaB/C_C"/>
</dbReference>
<dbReference type="InterPro" id="IPR058660">
    <property type="entry name" value="WHD_DnaB"/>
</dbReference>
<evidence type="ECO:0000256" key="1">
    <source>
        <dbReference type="ARBA" id="ARBA00093462"/>
    </source>
</evidence>
<dbReference type="RefSeq" id="WP_006608880.1">
    <property type="nucleotide sequence ID" value="NZ_AFXA01000011.1"/>
</dbReference>
<gene>
    <name evidence="4" type="ORF">MCSF7_02376</name>
</gene>
<dbReference type="EMBL" id="AFXA01000011">
    <property type="protein sequence ID" value="EGV00267.1"/>
    <property type="molecule type" value="Genomic_DNA"/>
</dbReference>
<sequence>MLKKLNYPLFKVTFKNPVSGEDLRNLRKFYTPLLGSHAIILYEYLRDLTLSQNDNGYHDFNMLQHFLNLSAEDLNQARNKLEAVSLLTVFEDEFKQISLLRLETPLNNKTIKKNFALKNKLIKLIGKENFKKLTEEYILRDTETTHLKDVSANYNDVFNEDEEFDFLFNTQELQLVQSEFKTIESSLNNQKLPDLKYKNIYEALIKDSSENFYAQLTKTTIDQETYNLINKAYLMGFNDQCINLVFYYAYEINNKKINCAYVEKILNDFYEKDVTDFNVIESYLDNVMASKNTKVGTSKALYKTSYILSLQKEEESQTLW</sequence>
<accession>F9UKR2</accession>
<feature type="domain" description="Replicative helicase loading/DNA remodeling protein DnaB N-terminal winged helix" evidence="3">
    <location>
        <begin position="10"/>
        <end position="165"/>
    </location>
</feature>
<dbReference type="Proteomes" id="UP000004978">
    <property type="component" value="Unassembled WGS sequence"/>
</dbReference>
<organism evidence="4 5">
    <name type="scientific">Mycoplasmopsis columbina SF7</name>
    <dbReference type="NCBI Taxonomy" id="1037410"/>
    <lineage>
        <taxon>Bacteria</taxon>
        <taxon>Bacillati</taxon>
        <taxon>Mycoplasmatota</taxon>
        <taxon>Mycoplasmoidales</taxon>
        <taxon>Metamycoplasmataceae</taxon>
        <taxon>Mycoplasmopsis</taxon>
    </lineage>
</organism>
<evidence type="ECO:0000259" key="2">
    <source>
        <dbReference type="Pfam" id="PF07261"/>
    </source>
</evidence>
<name>F9UKR2_9BACT</name>
<keyword evidence="5" id="KW-1185">Reference proteome</keyword>
<comment type="similarity">
    <text evidence="1">Belongs to the DnaB/DnaD family.</text>
</comment>
<reference evidence="4 5" key="1">
    <citation type="journal article" date="2013" name="Genome Announc.">
        <title>Genome Sequence of Mycoplasma columbinum Strain SF7.</title>
        <authorList>
            <person name="Guo Z."/>
            <person name="Xu X."/>
            <person name="Zheng Q."/>
            <person name="Li T."/>
            <person name="Kuang S."/>
            <person name="Zhang Z."/>
            <person name="Chen Y."/>
            <person name="Lu X."/>
            <person name="Zhou R."/>
            <person name="Bi D."/>
            <person name="Jin H."/>
        </authorList>
    </citation>
    <scope>NUCLEOTIDE SEQUENCE [LARGE SCALE GENOMIC DNA]</scope>
    <source>
        <strain evidence="4 5">SF7</strain>
    </source>
</reference>
<comment type="caution">
    <text evidence="4">The sequence shown here is derived from an EMBL/GenBank/DDBJ whole genome shotgun (WGS) entry which is preliminary data.</text>
</comment>
<dbReference type="Pfam" id="PF07261">
    <property type="entry name" value="DnaB_2"/>
    <property type="match status" value="1"/>
</dbReference>
<evidence type="ECO:0000313" key="5">
    <source>
        <dbReference type="Proteomes" id="UP000004978"/>
    </source>
</evidence>